<reference evidence="1 2" key="1">
    <citation type="submission" date="2016-10" db="EMBL/GenBank/DDBJ databases">
        <authorList>
            <person name="de Groot N.N."/>
        </authorList>
    </citation>
    <scope>NUCLEOTIDE SEQUENCE [LARGE SCALE GENOMIC DNA]</scope>
    <source>
        <strain evidence="1 2">DSM 19938</strain>
    </source>
</reference>
<keyword evidence="2" id="KW-1185">Reference proteome</keyword>
<dbReference type="Proteomes" id="UP000199532">
    <property type="component" value="Unassembled WGS sequence"/>
</dbReference>
<gene>
    <name evidence="1" type="ORF">SAMN04487995_4768</name>
</gene>
<accession>A0A1H6Z1S5</accession>
<dbReference type="RefSeq" id="WP_090338962.1">
    <property type="nucleotide sequence ID" value="NZ_FNXY01000008.1"/>
</dbReference>
<proteinExistence type="predicted"/>
<dbReference type="AlphaFoldDB" id="A0A1H6Z1S5"/>
<sequence>MRFAYPSDGEQNAAILFIQSLIKQILTFEMLPVRRRLKSRPTERATRPMAFSAIGRVNKTCTLK</sequence>
<evidence type="ECO:0000313" key="1">
    <source>
        <dbReference type="EMBL" id="SEJ45944.1"/>
    </source>
</evidence>
<name>A0A1H6Z1S5_9BACT</name>
<protein>
    <submittedName>
        <fullName evidence="1">Uncharacterized protein</fullName>
    </submittedName>
</protein>
<evidence type="ECO:0000313" key="2">
    <source>
        <dbReference type="Proteomes" id="UP000199532"/>
    </source>
</evidence>
<dbReference type="STRING" id="408657.SAMN04487995_4768"/>
<dbReference type="EMBL" id="FNXY01000008">
    <property type="protein sequence ID" value="SEJ45944.1"/>
    <property type="molecule type" value="Genomic_DNA"/>
</dbReference>
<organism evidence="1 2">
    <name type="scientific">Dyadobacter koreensis</name>
    <dbReference type="NCBI Taxonomy" id="408657"/>
    <lineage>
        <taxon>Bacteria</taxon>
        <taxon>Pseudomonadati</taxon>
        <taxon>Bacteroidota</taxon>
        <taxon>Cytophagia</taxon>
        <taxon>Cytophagales</taxon>
        <taxon>Spirosomataceae</taxon>
        <taxon>Dyadobacter</taxon>
    </lineage>
</organism>